<dbReference type="Gene3D" id="3.30.530.20">
    <property type="match status" value="1"/>
</dbReference>
<feature type="transmembrane region" description="Helical" evidence="1">
    <location>
        <begin position="220"/>
        <end position="240"/>
    </location>
</feature>
<keyword evidence="1" id="KW-0812">Transmembrane</keyword>
<dbReference type="InterPro" id="IPR023393">
    <property type="entry name" value="START-like_dom_sf"/>
</dbReference>
<dbReference type="CDD" id="cd05018">
    <property type="entry name" value="CoxG"/>
    <property type="match status" value="1"/>
</dbReference>
<dbReference type="Proteomes" id="UP000185678">
    <property type="component" value="Unassembled WGS sequence"/>
</dbReference>
<accession>A0A1N7ITH3</accession>
<name>A0A1N7ITH3_9PROT</name>
<dbReference type="EMBL" id="FTOA01000001">
    <property type="protein sequence ID" value="SIS40398.1"/>
    <property type="molecule type" value="Genomic_DNA"/>
</dbReference>
<keyword evidence="1" id="KW-1133">Transmembrane helix</keyword>
<dbReference type="InterPro" id="IPR010419">
    <property type="entry name" value="CO_DH_gsu"/>
</dbReference>
<dbReference type="OrthoDB" id="9787428at2"/>
<proteinExistence type="predicted"/>
<dbReference type="Pfam" id="PF06240">
    <property type="entry name" value="COXG"/>
    <property type="match status" value="1"/>
</dbReference>
<keyword evidence="3" id="KW-1185">Reference proteome</keyword>
<keyword evidence="1" id="KW-0472">Membrane</keyword>
<organism evidence="2 3">
    <name type="scientific">Insolitispirillum peregrinum</name>
    <dbReference type="NCBI Taxonomy" id="80876"/>
    <lineage>
        <taxon>Bacteria</taxon>
        <taxon>Pseudomonadati</taxon>
        <taxon>Pseudomonadota</taxon>
        <taxon>Alphaproteobacteria</taxon>
        <taxon>Rhodospirillales</taxon>
        <taxon>Novispirillaceae</taxon>
        <taxon>Insolitispirillum</taxon>
    </lineage>
</organism>
<protein>
    <submittedName>
        <fullName evidence="2">Carbon monoxide dehydrogenase subunit G</fullName>
    </submittedName>
</protein>
<evidence type="ECO:0000256" key="1">
    <source>
        <dbReference type="SAM" id="Phobius"/>
    </source>
</evidence>
<dbReference type="SUPFAM" id="SSF55961">
    <property type="entry name" value="Bet v1-like"/>
    <property type="match status" value="1"/>
</dbReference>
<gene>
    <name evidence="2" type="ORF">SAMN05421779_101598</name>
</gene>
<dbReference type="PANTHER" id="PTHR38588">
    <property type="entry name" value="BLL0334 PROTEIN"/>
    <property type="match status" value="1"/>
</dbReference>
<dbReference type="STRING" id="80876.SAMN05421779_101598"/>
<dbReference type="AlphaFoldDB" id="A0A1N7ITH3"/>
<sequence>MQFTGEYSVPAPRSKVWDALNDPSILRVCIEGCEELAWSGPETLSATIRASVGPISARFAGKLWLSDVVPLCSYTLNGQGEGGAAGFVKGFASVKLSDQDDGGCCLRYRCETNIGGILADVGSKLVKGMADRTAHEFFDRFTRRLIVAMAAASKQEEDRLSGGEAEPVGDDILFASTGAARTLLADWDALLDDGSVAAKAPSGSITSLPRPVVPLSDPRLLVIAGGFGLFALIVLLLAVLR</sequence>
<dbReference type="PANTHER" id="PTHR38588:SF1">
    <property type="entry name" value="BLL0334 PROTEIN"/>
    <property type="match status" value="1"/>
</dbReference>
<reference evidence="2 3" key="1">
    <citation type="submission" date="2017-01" db="EMBL/GenBank/DDBJ databases">
        <authorList>
            <person name="Mah S.A."/>
            <person name="Swanson W.J."/>
            <person name="Moy G.W."/>
            <person name="Vacquier V.D."/>
        </authorList>
    </citation>
    <scope>NUCLEOTIDE SEQUENCE [LARGE SCALE GENOMIC DNA]</scope>
    <source>
        <strain evidence="2 3">DSM 11589</strain>
    </source>
</reference>
<evidence type="ECO:0000313" key="2">
    <source>
        <dbReference type="EMBL" id="SIS40398.1"/>
    </source>
</evidence>
<evidence type="ECO:0000313" key="3">
    <source>
        <dbReference type="Proteomes" id="UP000185678"/>
    </source>
</evidence>